<comment type="similarity">
    <text evidence="1">Belongs to the BCP1 family.</text>
</comment>
<dbReference type="OMA" id="WSQGIED"/>
<feature type="compositionally biased region" description="Basic and acidic residues" evidence="2">
    <location>
        <begin position="152"/>
        <end position="164"/>
    </location>
</feature>
<feature type="compositionally biased region" description="Acidic residues" evidence="2">
    <location>
        <begin position="140"/>
        <end position="151"/>
    </location>
</feature>
<dbReference type="AlphaFoldDB" id="D7FT51"/>
<dbReference type="Proteomes" id="UP000002630">
    <property type="component" value="Linkage Group LG33"/>
</dbReference>
<feature type="compositionally biased region" description="Low complexity" evidence="2">
    <location>
        <begin position="23"/>
        <end position="34"/>
    </location>
</feature>
<dbReference type="PANTHER" id="PTHR13261:SF0">
    <property type="entry name" value="BRCA2 AND CDKN1A-INTERACTING PROTEIN"/>
    <property type="match status" value="1"/>
</dbReference>
<dbReference type="EMBL" id="FN648426">
    <property type="protein sequence ID" value="CBJ49223.1"/>
    <property type="molecule type" value="Genomic_DNA"/>
</dbReference>
<accession>D7FT51</accession>
<dbReference type="GO" id="GO:0005634">
    <property type="term" value="C:nucleus"/>
    <property type="evidence" value="ECO:0007669"/>
    <property type="project" value="TreeGrafter"/>
</dbReference>
<dbReference type="InterPro" id="IPR025602">
    <property type="entry name" value="BCP1_family"/>
</dbReference>
<organism evidence="3 4">
    <name type="scientific">Ectocarpus siliculosus</name>
    <name type="common">Brown alga</name>
    <name type="synonym">Conferva siliculosa</name>
    <dbReference type="NCBI Taxonomy" id="2880"/>
    <lineage>
        <taxon>Eukaryota</taxon>
        <taxon>Sar</taxon>
        <taxon>Stramenopiles</taxon>
        <taxon>Ochrophyta</taxon>
        <taxon>PX clade</taxon>
        <taxon>Phaeophyceae</taxon>
        <taxon>Ectocarpales</taxon>
        <taxon>Ectocarpaceae</taxon>
        <taxon>Ectocarpus</taxon>
    </lineage>
</organism>
<sequence>MAKRGRGGEGGSEAGDKKKKKGQTQQNGSESQQQRLGDASLSPADAQTGAEGVACKKLPRRTDKVAGAEKGEARQAKGNGEKGAAGRKKSEKEDSWGGGGASCNSGRKRKKKAHEEEGYEGPVEEEDSDGSDASSKGGDDDSAEESDDSDDDIKLDGALTRRSDAEEDDEEEEEEEEEEAAGSGATAAGDQQTVVDVCLDFCDPHERFFHGIRALLAHSYLQEAAGAGLSPLVDLAVAQGAVGTVLSTDADDDAVFGFVTALPLKYLAKEHECVQAVTKFLLEKASKAGRGSEMEEVLGEGTQEKVGLLVSERMINCPMQAVPKLHEALVEDIAWAIENEISEEHREKFRFDKFIVVAPCDDAGGAGPGLAMLSDFYFSRFDDEVLLQEADFFFPMGCASQAGGGGGGSASGGGGGQQQRYVVGIMPAKKLGECVQGVAQMVG</sequence>
<reference evidence="3 4" key="1">
    <citation type="journal article" date="2010" name="Nature">
        <title>The Ectocarpus genome and the independent evolution of multicellularity in brown algae.</title>
        <authorList>
            <person name="Cock J.M."/>
            <person name="Sterck L."/>
            <person name="Rouze P."/>
            <person name="Scornet D."/>
            <person name="Allen A.E."/>
            <person name="Amoutzias G."/>
            <person name="Anthouard V."/>
            <person name="Artiguenave F."/>
            <person name="Aury J.M."/>
            <person name="Badger J.H."/>
            <person name="Beszteri B."/>
            <person name="Billiau K."/>
            <person name="Bonnet E."/>
            <person name="Bothwell J.H."/>
            <person name="Bowler C."/>
            <person name="Boyen C."/>
            <person name="Brownlee C."/>
            <person name="Carrano C.J."/>
            <person name="Charrier B."/>
            <person name="Cho G.Y."/>
            <person name="Coelho S.M."/>
            <person name="Collen J."/>
            <person name="Corre E."/>
            <person name="Da Silva C."/>
            <person name="Delage L."/>
            <person name="Delaroque N."/>
            <person name="Dittami S.M."/>
            <person name="Doulbeau S."/>
            <person name="Elias M."/>
            <person name="Farnham G."/>
            <person name="Gachon C.M."/>
            <person name="Gschloessl B."/>
            <person name="Heesch S."/>
            <person name="Jabbari K."/>
            <person name="Jubin C."/>
            <person name="Kawai H."/>
            <person name="Kimura K."/>
            <person name="Kloareg B."/>
            <person name="Kupper F.C."/>
            <person name="Lang D."/>
            <person name="Le Bail A."/>
            <person name="Leblanc C."/>
            <person name="Lerouge P."/>
            <person name="Lohr M."/>
            <person name="Lopez P.J."/>
            <person name="Martens C."/>
            <person name="Maumus F."/>
            <person name="Michel G."/>
            <person name="Miranda-Saavedra D."/>
            <person name="Morales J."/>
            <person name="Moreau H."/>
            <person name="Motomura T."/>
            <person name="Nagasato C."/>
            <person name="Napoli C.A."/>
            <person name="Nelson D.R."/>
            <person name="Nyvall-Collen P."/>
            <person name="Peters A.F."/>
            <person name="Pommier C."/>
            <person name="Potin P."/>
            <person name="Poulain J."/>
            <person name="Quesneville H."/>
            <person name="Read B."/>
            <person name="Rensing S.A."/>
            <person name="Ritter A."/>
            <person name="Rousvoal S."/>
            <person name="Samanta M."/>
            <person name="Samson G."/>
            <person name="Schroeder D.C."/>
            <person name="Segurens B."/>
            <person name="Strittmatter M."/>
            <person name="Tonon T."/>
            <person name="Tregear J.W."/>
            <person name="Valentin K."/>
            <person name="von Dassow P."/>
            <person name="Yamagishi T."/>
            <person name="Van de Peer Y."/>
            <person name="Wincker P."/>
        </authorList>
    </citation>
    <scope>NUCLEOTIDE SEQUENCE [LARGE SCALE GENOMIC DNA]</scope>
    <source>
        <strain evidence="4">Ec32 / CCAP1310/4</strain>
    </source>
</reference>
<feature type="compositionally biased region" description="Acidic residues" evidence="2">
    <location>
        <begin position="165"/>
        <end position="180"/>
    </location>
</feature>
<evidence type="ECO:0000256" key="1">
    <source>
        <dbReference type="ARBA" id="ARBA00006781"/>
    </source>
</evidence>
<feature type="compositionally biased region" description="Acidic residues" evidence="2">
    <location>
        <begin position="117"/>
        <end position="130"/>
    </location>
</feature>
<evidence type="ECO:0000313" key="3">
    <source>
        <dbReference type="EMBL" id="CBJ49223.1"/>
    </source>
</evidence>
<protein>
    <submittedName>
        <fullName evidence="3">Uncharacterized protein</fullName>
    </submittedName>
</protein>
<dbReference type="EMBL" id="FN649758">
    <property type="protein sequence ID" value="CBJ49223.1"/>
    <property type="molecule type" value="Genomic_DNA"/>
</dbReference>
<evidence type="ECO:0000313" key="4">
    <source>
        <dbReference type="Proteomes" id="UP000002630"/>
    </source>
</evidence>
<name>D7FT51_ECTSI</name>
<dbReference type="Pfam" id="PF13862">
    <property type="entry name" value="BCCIP"/>
    <property type="match status" value="1"/>
</dbReference>
<dbReference type="STRING" id="2880.D7FT51"/>
<dbReference type="OrthoDB" id="27543at2759"/>
<evidence type="ECO:0000256" key="2">
    <source>
        <dbReference type="SAM" id="MobiDB-lite"/>
    </source>
</evidence>
<feature type="region of interest" description="Disordered" evidence="2">
    <location>
        <begin position="1"/>
        <end position="189"/>
    </location>
</feature>
<gene>
    <name evidence="3" type="ORF">Esi_0245_0007</name>
</gene>
<dbReference type="eggNOG" id="KOG3034">
    <property type="taxonomic scope" value="Eukaryota"/>
</dbReference>
<keyword evidence="4" id="KW-1185">Reference proteome</keyword>
<feature type="compositionally biased region" description="Basic and acidic residues" evidence="2">
    <location>
        <begin position="60"/>
        <end position="75"/>
    </location>
</feature>
<proteinExistence type="inferred from homology"/>
<dbReference type="PANTHER" id="PTHR13261">
    <property type="entry name" value="BRCA2 AND CDKN1A INTERACTING PROTEIN"/>
    <property type="match status" value="1"/>
</dbReference>
<dbReference type="InParanoid" id="D7FT51"/>